<dbReference type="RefSeq" id="WP_252587497.1">
    <property type="nucleotide sequence ID" value="NZ_JAMWYS010000028.1"/>
</dbReference>
<dbReference type="Proteomes" id="UP001155182">
    <property type="component" value="Unassembled WGS sequence"/>
</dbReference>
<accession>A0A9X2JF37</accession>
<name>A0A9X2JF37_9SPHI</name>
<evidence type="ECO:0000313" key="2">
    <source>
        <dbReference type="Proteomes" id="UP001155182"/>
    </source>
</evidence>
<proteinExistence type="predicted"/>
<organism evidence="1 2">
    <name type="scientific">Solitalea agri</name>
    <dbReference type="NCBI Taxonomy" id="2953739"/>
    <lineage>
        <taxon>Bacteria</taxon>
        <taxon>Pseudomonadati</taxon>
        <taxon>Bacteroidota</taxon>
        <taxon>Sphingobacteriia</taxon>
        <taxon>Sphingobacteriales</taxon>
        <taxon>Sphingobacteriaceae</taxon>
        <taxon>Solitalea</taxon>
    </lineage>
</organism>
<dbReference type="AlphaFoldDB" id="A0A9X2JF37"/>
<protein>
    <submittedName>
        <fullName evidence="1">Uncharacterized protein</fullName>
    </submittedName>
</protein>
<comment type="caution">
    <text evidence="1">The sequence shown here is derived from an EMBL/GenBank/DDBJ whole genome shotgun (WGS) entry which is preliminary data.</text>
</comment>
<keyword evidence="2" id="KW-1185">Reference proteome</keyword>
<dbReference type="EMBL" id="JAMWYS010000028">
    <property type="protein sequence ID" value="MCO4293006.1"/>
    <property type="molecule type" value="Genomic_DNA"/>
</dbReference>
<gene>
    <name evidence="1" type="ORF">NF867_09040</name>
</gene>
<evidence type="ECO:0000313" key="1">
    <source>
        <dbReference type="EMBL" id="MCO4293006.1"/>
    </source>
</evidence>
<sequence length="144" mass="16193">MIKLTTKIENIDQLRAERARLKVLADAKEQEITNQFKQLNERLKPIHKALGFFMKGGGGDNIMSSAFVSGLKSVFPYLLGSVLTGRKKGFFGAATAVGGDLLLKNLKNIDVDRILSSIGGLFKWGKKKEQREDEFIDWEREIYS</sequence>
<reference evidence="1" key="1">
    <citation type="submission" date="2022-06" db="EMBL/GenBank/DDBJ databases">
        <title>Solitalea sp. MAHUQ-68 isolated from rhizospheric soil.</title>
        <authorList>
            <person name="Huq M.A."/>
        </authorList>
    </citation>
    <scope>NUCLEOTIDE SEQUENCE</scope>
    <source>
        <strain evidence="1">MAHUQ-68</strain>
    </source>
</reference>